<dbReference type="InterPro" id="IPR043426">
    <property type="entry name" value="MltB-like"/>
</dbReference>
<keyword evidence="3" id="KW-1185">Reference proteome</keyword>
<evidence type="ECO:0000313" key="2">
    <source>
        <dbReference type="EMBL" id="MFI2489308.1"/>
    </source>
</evidence>
<comment type="caution">
    <text evidence="2">The sequence shown here is derived from an EMBL/GenBank/DDBJ whole genome shotgun (WGS) entry which is preliminary data.</text>
</comment>
<dbReference type="EMBL" id="JBIRYI010000013">
    <property type="protein sequence ID" value="MFI2489308.1"/>
    <property type="molecule type" value="Genomic_DNA"/>
</dbReference>
<organism evidence="2 3">
    <name type="scientific">Promicromonospora kroppenstedtii</name>
    <dbReference type="NCBI Taxonomy" id="440482"/>
    <lineage>
        <taxon>Bacteria</taxon>
        <taxon>Bacillati</taxon>
        <taxon>Actinomycetota</taxon>
        <taxon>Actinomycetes</taxon>
        <taxon>Micrococcales</taxon>
        <taxon>Promicromonosporaceae</taxon>
        <taxon>Promicromonospora</taxon>
    </lineage>
</organism>
<reference evidence="2 3" key="1">
    <citation type="submission" date="2024-10" db="EMBL/GenBank/DDBJ databases">
        <title>The Natural Products Discovery Center: Release of the First 8490 Sequenced Strains for Exploring Actinobacteria Biosynthetic Diversity.</title>
        <authorList>
            <person name="Kalkreuter E."/>
            <person name="Kautsar S.A."/>
            <person name="Yang D."/>
            <person name="Bader C.D."/>
            <person name="Teijaro C.N."/>
            <person name="Fluegel L."/>
            <person name="Davis C.M."/>
            <person name="Simpson J.R."/>
            <person name="Lauterbach L."/>
            <person name="Steele A.D."/>
            <person name="Gui C."/>
            <person name="Meng S."/>
            <person name="Li G."/>
            <person name="Viehrig K."/>
            <person name="Ye F."/>
            <person name="Su P."/>
            <person name="Kiefer A.F."/>
            <person name="Nichols A."/>
            <person name="Cepeda A.J."/>
            <person name="Yan W."/>
            <person name="Fan B."/>
            <person name="Jiang Y."/>
            <person name="Adhikari A."/>
            <person name="Zheng C.-J."/>
            <person name="Schuster L."/>
            <person name="Cowan T.M."/>
            <person name="Smanski M.J."/>
            <person name="Chevrette M.G."/>
            <person name="De Carvalho L.P.S."/>
            <person name="Shen B."/>
        </authorList>
    </citation>
    <scope>NUCLEOTIDE SEQUENCE [LARGE SCALE GENOMIC DNA]</scope>
    <source>
        <strain evidence="2 3">NPDC019481</strain>
    </source>
</reference>
<dbReference type="PANTHER" id="PTHR30163:SF8">
    <property type="entry name" value="LYTIC MUREIN TRANSGLYCOSYLASE"/>
    <property type="match status" value="1"/>
</dbReference>
<gene>
    <name evidence="2" type="ORF">ACH47X_20525</name>
</gene>
<accession>A0ABW7XP52</accession>
<dbReference type="SUPFAM" id="SSF53955">
    <property type="entry name" value="Lysozyme-like"/>
    <property type="match status" value="1"/>
</dbReference>
<dbReference type="Proteomes" id="UP001611580">
    <property type="component" value="Unassembled WGS sequence"/>
</dbReference>
<dbReference type="InterPro" id="IPR031304">
    <property type="entry name" value="SLT_2"/>
</dbReference>
<protein>
    <submittedName>
        <fullName evidence="2">Lytic transglycosylase domain-containing protein</fullName>
    </submittedName>
</protein>
<proteinExistence type="predicted"/>
<dbReference type="CDD" id="cd13399">
    <property type="entry name" value="Slt35-like"/>
    <property type="match status" value="1"/>
</dbReference>
<evidence type="ECO:0000313" key="3">
    <source>
        <dbReference type="Proteomes" id="UP001611580"/>
    </source>
</evidence>
<dbReference type="PANTHER" id="PTHR30163">
    <property type="entry name" value="MEMBRANE-BOUND LYTIC MUREIN TRANSGLYCOSYLASE B"/>
    <property type="match status" value="1"/>
</dbReference>
<dbReference type="PROSITE" id="PS51257">
    <property type="entry name" value="PROKAR_LIPOPROTEIN"/>
    <property type="match status" value="1"/>
</dbReference>
<dbReference type="InterPro" id="IPR023346">
    <property type="entry name" value="Lysozyme-like_dom_sf"/>
</dbReference>
<evidence type="ECO:0000259" key="1">
    <source>
        <dbReference type="Pfam" id="PF13406"/>
    </source>
</evidence>
<feature type="domain" description="Transglycosylase SLT" evidence="1">
    <location>
        <begin position="161"/>
        <end position="207"/>
    </location>
</feature>
<sequence length="251" mass="25949">MRARAGAVACAAVLLLTACGPNPTGGLRDALERDYPPAPRQALPEAGADRAADVDPVADLARPRWLRDTAERTGIPRRALAAYAGASLRLAETMPQCGLGWNTLAGIGAVESIHGSYLGASADADGLVSPPIIGIALDGSEGVMEILDTDGGELDGDVRWDRAVGPMQFIPTTWADFAQDGNLDGRADPHQIDDAVLTAAHYLCASGGDLTSDDGWQAALAAYNRSVSYAHDVADLATSYGQEPDAGEPGA</sequence>
<dbReference type="RefSeq" id="WP_397406446.1">
    <property type="nucleotide sequence ID" value="NZ_JBIRYI010000013.1"/>
</dbReference>
<name>A0ABW7XP52_9MICO</name>
<dbReference type="Gene3D" id="1.10.530.10">
    <property type="match status" value="1"/>
</dbReference>
<dbReference type="Pfam" id="PF13406">
    <property type="entry name" value="SLT_2"/>
    <property type="match status" value="1"/>
</dbReference>